<dbReference type="GO" id="GO:0008270">
    <property type="term" value="F:zinc ion binding"/>
    <property type="evidence" value="ECO:0007669"/>
    <property type="project" value="InterPro"/>
</dbReference>
<dbReference type="GO" id="GO:0005524">
    <property type="term" value="F:ATP binding"/>
    <property type="evidence" value="ECO:0007669"/>
    <property type="project" value="UniProtKB-UniRule"/>
</dbReference>
<keyword evidence="3 7" id="KW-0067">ATP-binding</keyword>
<comment type="similarity">
    <text evidence="7">Belongs to the NrdR family.</text>
</comment>
<keyword evidence="1 7" id="KW-0678">Repressor</keyword>
<evidence type="ECO:0000256" key="4">
    <source>
        <dbReference type="ARBA" id="ARBA00023015"/>
    </source>
</evidence>
<evidence type="ECO:0000313" key="10">
    <source>
        <dbReference type="Proteomes" id="UP000178583"/>
    </source>
</evidence>
<dbReference type="EMBL" id="MEZY01000057">
    <property type="protein sequence ID" value="OGD61986.1"/>
    <property type="molecule type" value="Genomic_DNA"/>
</dbReference>
<evidence type="ECO:0000259" key="8">
    <source>
        <dbReference type="PROSITE" id="PS51161"/>
    </source>
</evidence>
<keyword evidence="2 7" id="KW-0547">Nucleotide-binding</keyword>
<dbReference type="InterPro" id="IPR005144">
    <property type="entry name" value="ATP-cone_dom"/>
</dbReference>
<keyword evidence="4 7" id="KW-0805">Transcription regulation</keyword>
<keyword evidence="6 7" id="KW-0804">Transcription</keyword>
<dbReference type="Pfam" id="PF03477">
    <property type="entry name" value="ATP-cone"/>
    <property type="match status" value="1"/>
</dbReference>
<dbReference type="PANTHER" id="PTHR30455">
    <property type="entry name" value="TRANSCRIPTIONAL REPRESSOR NRDR"/>
    <property type="match status" value="1"/>
</dbReference>
<dbReference type="STRING" id="1797472.A2215_04510"/>
<evidence type="ECO:0000256" key="5">
    <source>
        <dbReference type="ARBA" id="ARBA00023125"/>
    </source>
</evidence>
<dbReference type="PANTHER" id="PTHR30455:SF2">
    <property type="entry name" value="TRANSCRIPTIONAL REPRESSOR NRDR"/>
    <property type="match status" value="1"/>
</dbReference>
<reference evidence="9 10" key="1">
    <citation type="journal article" date="2016" name="Nat. Commun.">
        <title>Thousands of microbial genomes shed light on interconnected biogeochemical processes in an aquifer system.</title>
        <authorList>
            <person name="Anantharaman K."/>
            <person name="Brown C.T."/>
            <person name="Hug L.A."/>
            <person name="Sharon I."/>
            <person name="Castelle C.J."/>
            <person name="Probst A.J."/>
            <person name="Thomas B.C."/>
            <person name="Singh A."/>
            <person name="Wilkins M.J."/>
            <person name="Karaoz U."/>
            <person name="Brodie E.L."/>
            <person name="Williams K.H."/>
            <person name="Hubbard S.S."/>
            <person name="Banfield J.F."/>
        </authorList>
    </citation>
    <scope>NUCLEOTIDE SEQUENCE [LARGE SCALE GENOMIC DNA]</scope>
</reference>
<proteinExistence type="inferred from homology"/>
<evidence type="ECO:0000313" key="9">
    <source>
        <dbReference type="EMBL" id="OGD61986.1"/>
    </source>
</evidence>
<evidence type="ECO:0000256" key="6">
    <source>
        <dbReference type="ARBA" id="ARBA00023163"/>
    </source>
</evidence>
<feature type="domain" description="ATP-cone" evidence="8">
    <location>
        <begin position="47"/>
        <end position="137"/>
    </location>
</feature>
<comment type="function">
    <text evidence="7">Negatively regulates transcription of bacterial ribonucleotide reductase nrd genes and operons by binding to NrdR-boxes.</text>
</comment>
<dbReference type="NCBIfam" id="TIGR00244">
    <property type="entry name" value="transcriptional regulator NrdR"/>
    <property type="match status" value="1"/>
</dbReference>
<dbReference type="GO" id="GO:0045892">
    <property type="term" value="P:negative regulation of DNA-templated transcription"/>
    <property type="evidence" value="ECO:0007669"/>
    <property type="project" value="UniProtKB-UniRule"/>
</dbReference>
<dbReference type="AlphaFoldDB" id="A0A1F5E3V5"/>
<dbReference type="Proteomes" id="UP000178583">
    <property type="component" value="Unassembled WGS sequence"/>
</dbReference>
<evidence type="ECO:0000256" key="2">
    <source>
        <dbReference type="ARBA" id="ARBA00022741"/>
    </source>
</evidence>
<dbReference type="PROSITE" id="PS51161">
    <property type="entry name" value="ATP_CONE"/>
    <property type="match status" value="1"/>
</dbReference>
<evidence type="ECO:0000256" key="1">
    <source>
        <dbReference type="ARBA" id="ARBA00022491"/>
    </source>
</evidence>
<comment type="caution">
    <text evidence="9">The sequence shown here is derived from an EMBL/GenBank/DDBJ whole genome shotgun (WGS) entry which is preliminary data.</text>
</comment>
<dbReference type="GO" id="GO:0003677">
    <property type="term" value="F:DNA binding"/>
    <property type="evidence" value="ECO:0007669"/>
    <property type="project" value="UniProtKB-KW"/>
</dbReference>
<sequence>MLCPSCKKSDTKVLDSRDQGDRVRRRRCCLDCSYRFTTFEKIEVPNIKVVKRDGSCVNYDREKLARGISLAFEKRPFQCERVESIVALIEESILLRKDKTITSKEIGEMVIANLRKIDSVAYLRFVSIFKKFGSAKKFRQEAEKLS</sequence>
<evidence type="ECO:0000256" key="3">
    <source>
        <dbReference type="ARBA" id="ARBA00022840"/>
    </source>
</evidence>
<dbReference type="HAMAP" id="MF_00440">
    <property type="entry name" value="NrdR"/>
    <property type="match status" value="1"/>
</dbReference>
<organism evidence="9 10">
    <name type="scientific">Candidatus Berkelbacteria bacterium RIFOXYA2_FULL_43_10</name>
    <dbReference type="NCBI Taxonomy" id="1797472"/>
    <lineage>
        <taxon>Bacteria</taxon>
        <taxon>Candidatus Berkelbacteria</taxon>
    </lineage>
</organism>
<protein>
    <recommendedName>
        <fullName evidence="7">Transcriptional repressor NrdR</fullName>
    </recommendedName>
</protein>
<comment type="caution">
    <text evidence="7">Lacks conserved residue(s) required for the propagation of feature annotation.</text>
</comment>
<dbReference type="InterPro" id="IPR055173">
    <property type="entry name" value="NrdR-like_N"/>
</dbReference>
<accession>A0A1F5E3V5</accession>
<keyword evidence="5 7" id="KW-0238">DNA-binding</keyword>
<evidence type="ECO:0000256" key="7">
    <source>
        <dbReference type="HAMAP-Rule" id="MF_00440"/>
    </source>
</evidence>
<dbReference type="Pfam" id="PF22811">
    <property type="entry name" value="Zn_ribbon_NrdR"/>
    <property type="match status" value="1"/>
</dbReference>
<name>A0A1F5E3V5_9BACT</name>
<dbReference type="InterPro" id="IPR003796">
    <property type="entry name" value="RNR_NrdR-like"/>
</dbReference>
<gene>
    <name evidence="7" type="primary">nrdR</name>
    <name evidence="9" type="ORF">A2215_04510</name>
</gene>